<dbReference type="OrthoDB" id="2448326at2759"/>
<feature type="compositionally biased region" description="Basic and acidic residues" evidence="1">
    <location>
        <begin position="260"/>
        <end position="282"/>
    </location>
</feature>
<feature type="region of interest" description="Disordered" evidence="1">
    <location>
        <begin position="258"/>
        <end position="303"/>
    </location>
</feature>
<evidence type="ECO:0000313" key="2">
    <source>
        <dbReference type="EMBL" id="KAF0415463.1"/>
    </source>
</evidence>
<evidence type="ECO:0000313" key="3">
    <source>
        <dbReference type="Proteomes" id="UP000439903"/>
    </source>
</evidence>
<dbReference type="AlphaFoldDB" id="A0A8H3X4M5"/>
<sequence>MVISRTETKDLPCLFKFLARDYPGSELALCETPEKQRWQYADTFMVENKAKNLVKNLSKLLPLLGSLNDYSVYQKYYNNIIKHVKTVVEIAKRERTALYDDVVKLINDHEQFCLNSLLNYSPSQWLIICNPVVVEFIKTLMHNENENYYEGKKLFKCAVAIDNIYRIRYLKYVSSINLSLLAIKYSISKSKMIVDIDSHIINASSFTKFINWQETLAGSLEPFPNGLLHDYLSTELYIEKNEEINVIDDLITNQSAKTKNQKECRECEKEQPVSDKKEKDSIKPLTFRSYQPNASKSGKSDNSTSLISITQNLEPQDDIKISNILVSDPLLINSNSIDNVCKVFDHIQNISGVNNGNRR</sequence>
<accession>A0A8H3X4M5</accession>
<name>A0A8H3X4M5_GIGMA</name>
<dbReference type="EMBL" id="WTPW01001774">
    <property type="protein sequence ID" value="KAF0415463.1"/>
    <property type="molecule type" value="Genomic_DNA"/>
</dbReference>
<proteinExistence type="predicted"/>
<organism evidence="2 3">
    <name type="scientific">Gigaspora margarita</name>
    <dbReference type="NCBI Taxonomy" id="4874"/>
    <lineage>
        <taxon>Eukaryota</taxon>
        <taxon>Fungi</taxon>
        <taxon>Fungi incertae sedis</taxon>
        <taxon>Mucoromycota</taxon>
        <taxon>Glomeromycotina</taxon>
        <taxon>Glomeromycetes</taxon>
        <taxon>Diversisporales</taxon>
        <taxon>Gigasporaceae</taxon>
        <taxon>Gigaspora</taxon>
    </lineage>
</organism>
<dbReference type="Proteomes" id="UP000439903">
    <property type="component" value="Unassembled WGS sequence"/>
</dbReference>
<gene>
    <name evidence="2" type="ORF">F8M41_007628</name>
</gene>
<protein>
    <submittedName>
        <fullName evidence="2">Uncharacterized protein</fullName>
    </submittedName>
</protein>
<comment type="caution">
    <text evidence="2">The sequence shown here is derived from an EMBL/GenBank/DDBJ whole genome shotgun (WGS) entry which is preliminary data.</text>
</comment>
<keyword evidence="3" id="KW-1185">Reference proteome</keyword>
<evidence type="ECO:0000256" key="1">
    <source>
        <dbReference type="SAM" id="MobiDB-lite"/>
    </source>
</evidence>
<reference evidence="2 3" key="1">
    <citation type="journal article" date="2019" name="Environ. Microbiol.">
        <title>At the nexus of three kingdoms: the genome of the mycorrhizal fungus Gigaspora margarita provides insights into plant, endobacterial and fungal interactions.</title>
        <authorList>
            <person name="Venice F."/>
            <person name="Ghignone S."/>
            <person name="Salvioli di Fossalunga A."/>
            <person name="Amselem J."/>
            <person name="Novero M."/>
            <person name="Xianan X."/>
            <person name="Sedzielewska Toro K."/>
            <person name="Morin E."/>
            <person name="Lipzen A."/>
            <person name="Grigoriev I.V."/>
            <person name="Henrissat B."/>
            <person name="Martin F.M."/>
            <person name="Bonfante P."/>
        </authorList>
    </citation>
    <scope>NUCLEOTIDE SEQUENCE [LARGE SCALE GENOMIC DNA]</scope>
    <source>
        <strain evidence="2 3">BEG34</strain>
    </source>
</reference>
<feature type="compositionally biased region" description="Polar residues" evidence="1">
    <location>
        <begin position="288"/>
        <end position="303"/>
    </location>
</feature>